<proteinExistence type="evidence at protein level"/>
<dbReference type="InParanoid" id="O45134"/>
<feature type="compositionally biased region" description="Basic and acidic residues" evidence="1">
    <location>
        <begin position="42"/>
        <end position="58"/>
    </location>
</feature>
<feature type="region of interest" description="Disordered" evidence="1">
    <location>
        <begin position="243"/>
        <end position="266"/>
    </location>
</feature>
<feature type="compositionally biased region" description="Basic and acidic residues" evidence="1">
    <location>
        <begin position="549"/>
        <end position="561"/>
    </location>
</feature>
<name>O45134_CAEEL</name>
<dbReference type="KEGG" id="cel:CELE_C05D2.5"/>
<keyword evidence="3" id="KW-1185">Reference proteome</keyword>
<accession>O45134</accession>
<reference evidence="2 3" key="1">
    <citation type="journal article" date="1998" name="Science">
        <title>Genome sequence of the nematode C. elegans: a platform for investigating biology.</title>
        <authorList>
            <consortium name="The C. elegans sequencing consortium"/>
            <person name="Sulson J.E."/>
            <person name="Waterston R."/>
        </authorList>
    </citation>
    <scope>NUCLEOTIDE SEQUENCE [LARGE SCALE GENOMIC DNA]</scope>
    <source>
        <strain evidence="2 3">Bristol N2</strain>
    </source>
</reference>
<gene>
    <name evidence="2 4" type="primary">xnd-1</name>
    <name evidence="4" type="ORF">C05D2.5</name>
    <name evidence="2" type="ORF">CELE_C05D2.5</name>
</gene>
<dbReference type="OMA" id="RAHLCDQ"/>
<feature type="region of interest" description="Disordered" evidence="1">
    <location>
        <begin position="1"/>
        <end position="26"/>
    </location>
</feature>
<feature type="compositionally biased region" description="Polar residues" evidence="1">
    <location>
        <begin position="566"/>
        <end position="580"/>
    </location>
</feature>
<feature type="compositionally biased region" description="Polar residues" evidence="1">
    <location>
        <begin position="250"/>
        <end position="260"/>
    </location>
</feature>
<dbReference type="DIP" id="DIP-24820N"/>
<evidence type="ECO:0000256" key="1">
    <source>
        <dbReference type="SAM" id="MobiDB-lite"/>
    </source>
</evidence>
<feature type="compositionally biased region" description="Acidic residues" evidence="1">
    <location>
        <begin position="72"/>
        <end position="81"/>
    </location>
</feature>
<dbReference type="PeptideAtlas" id="O45134"/>
<feature type="region of interest" description="Disordered" evidence="1">
    <location>
        <begin position="521"/>
        <end position="594"/>
    </location>
</feature>
<dbReference type="CTD" id="175776"/>
<dbReference type="STRING" id="6239.C05D2.5.1"/>
<dbReference type="GeneID" id="175776"/>
<dbReference type="eggNOG" id="ENOG502THCU">
    <property type="taxonomic scope" value="Eukaryota"/>
</dbReference>
<feature type="region of interest" description="Disordered" evidence="1">
    <location>
        <begin position="151"/>
        <end position="170"/>
    </location>
</feature>
<dbReference type="HOGENOM" id="CLU_022278_0_0_1"/>
<protein>
    <submittedName>
        <fullName evidence="2">X chromosome NonDisjunction factor</fullName>
    </submittedName>
</protein>
<dbReference type="RefSeq" id="NP_498207.1">
    <property type="nucleotide sequence ID" value="NM_065806.9"/>
</dbReference>
<keyword evidence="5" id="KW-1267">Proteomics identification</keyword>
<dbReference type="FunCoup" id="O45134">
    <property type="interactions" value="1457"/>
</dbReference>
<dbReference type="AlphaFoldDB" id="O45134"/>
<evidence type="ECO:0007829" key="5">
    <source>
        <dbReference type="PeptideAtlas" id="O45134"/>
    </source>
</evidence>
<dbReference type="IntAct" id="O45134">
    <property type="interactions" value="26"/>
</dbReference>
<evidence type="ECO:0000313" key="3">
    <source>
        <dbReference type="Proteomes" id="UP000001940"/>
    </source>
</evidence>
<sequence length="702" mass="78351">MSSEPIVANLDNSMTTEPAPAAFPPISPMSFAFMNEEERAAVKFPKVDPKPQTAKDDEPSTSQKTLSVDDLLIVDDDDETDSPPASSSNYEPKAHIGWASFGDSCLPPPPKPVKKATDPNLPRRKVYVIRSQNTDKSKSPLVVNNQQVTLEKAQNSPKNPNPVVSKPIVLTDSDEDVDVVGFDEEEEAIKIMADPTRPPDLPPQRSLISRFESNRTKRDIFRNSYDSDEEEFLRSRYQRAVTPPPILERQSGSTRESVSEPSEGKILEEDATLGSEHTERVGKRIELEEINPSQLLRTKISASAIPILPLSKSIMERKKVALEMTKNAVIRQANNFRPKAKNSTVAPKSVQIPAYNHKTPMTFYSNMAAPAFVKGVNGRCYRCAEIQKPVDMSSFRFVDDSTVIAIRAHLCDQTRVMVARTAIWNREYAKRLGDRAAGTVWQKPDEVSAQMTGFCSATVRRCIEIANMSIIPKCADRVGVSRNELTSLKSSFGSEKFCGQTMRAPHVLTQFYSVNQASMARNREGSDGPSSSAARPVGRPPTTQPVETAVEKKKNDEDEKRHHPLTNFTTASTSSQNLQDQPPPKNTVLRWSNITTPRILRPPTLKTPYSLPRTAVIPVMKKKQPEIEQVQPKKDTTASLVRKRGRPRKEKPLEVQSPRKGLYLRFKSCTKYIVRTPIDKSVQETVNYLLDEVDKRASTSAT</sequence>
<dbReference type="WormBase" id="C05D2.5">
    <property type="protein sequence ID" value="CE26863"/>
    <property type="gene ID" value="WBGene00001514"/>
    <property type="gene designation" value="xnd-1"/>
</dbReference>
<organism evidence="2 3">
    <name type="scientific">Caenorhabditis elegans</name>
    <dbReference type="NCBI Taxonomy" id="6239"/>
    <lineage>
        <taxon>Eukaryota</taxon>
        <taxon>Metazoa</taxon>
        <taxon>Ecdysozoa</taxon>
        <taxon>Nematoda</taxon>
        <taxon>Chromadorea</taxon>
        <taxon>Rhabditida</taxon>
        <taxon>Rhabditina</taxon>
        <taxon>Rhabditomorpha</taxon>
        <taxon>Rhabditoidea</taxon>
        <taxon>Rhabditidae</taxon>
        <taxon>Peloderinae</taxon>
        <taxon>Caenorhabditis</taxon>
    </lineage>
</organism>
<dbReference type="UCSC" id="C05D2.5">
    <property type="organism name" value="c. elegans"/>
</dbReference>
<dbReference type="Bgee" id="WBGene00001514">
    <property type="expression patterns" value="Expressed in germ line (C elegans) and 4 other cell types or tissues"/>
</dbReference>
<feature type="region of interest" description="Disordered" evidence="1">
    <location>
        <begin position="42"/>
        <end position="124"/>
    </location>
</feature>
<dbReference type="PIR" id="T32987">
    <property type="entry name" value="T32987"/>
</dbReference>
<evidence type="ECO:0000313" key="4">
    <source>
        <dbReference type="WormBase" id="C05D2.5"/>
    </source>
</evidence>
<dbReference type="PaxDb" id="6239-C05D2.5"/>
<dbReference type="OrthoDB" id="5840175at2759"/>
<evidence type="ECO:0000313" key="2">
    <source>
        <dbReference type="EMBL" id="CCD63124.1"/>
    </source>
</evidence>
<dbReference type="Proteomes" id="UP000001940">
    <property type="component" value="Chromosome III"/>
</dbReference>
<dbReference type="EMBL" id="BX284603">
    <property type="protein sequence ID" value="CCD63124.1"/>
    <property type="molecule type" value="Genomic_DNA"/>
</dbReference>
<dbReference type="AGR" id="WB:WBGene00001514"/>